<evidence type="ECO:0000313" key="2">
    <source>
        <dbReference type="EMBL" id="KAF1721205.1"/>
    </source>
</evidence>
<keyword evidence="3" id="KW-1185">Reference proteome</keyword>
<name>A0ABQ6ZCJ2_9GAMM</name>
<dbReference type="RefSeq" id="WP_162339285.1">
    <property type="nucleotide sequence ID" value="NZ_JBHSRQ010000031.1"/>
</dbReference>
<protein>
    <submittedName>
        <fullName evidence="2">Uncharacterized protein</fullName>
    </submittedName>
</protein>
<evidence type="ECO:0000313" key="3">
    <source>
        <dbReference type="Proteomes" id="UP000781710"/>
    </source>
</evidence>
<evidence type="ECO:0000256" key="1">
    <source>
        <dbReference type="SAM" id="Phobius"/>
    </source>
</evidence>
<reference evidence="2 3" key="1">
    <citation type="submission" date="2017-10" db="EMBL/GenBank/DDBJ databases">
        <title>Whole genome sequencing of members of genus Pseudoxanthomonas.</title>
        <authorList>
            <person name="Kumar S."/>
            <person name="Bansal K."/>
            <person name="Kaur A."/>
            <person name="Patil P."/>
            <person name="Sharma S."/>
            <person name="Patil P.B."/>
        </authorList>
    </citation>
    <scope>NUCLEOTIDE SEQUENCE [LARGE SCALE GENOMIC DNA]</scope>
    <source>
        <strain evidence="2 3">DSM 17109</strain>
    </source>
</reference>
<keyword evidence="1" id="KW-0472">Membrane</keyword>
<dbReference type="EMBL" id="PDWW01000039">
    <property type="protein sequence ID" value="KAF1721205.1"/>
    <property type="molecule type" value="Genomic_DNA"/>
</dbReference>
<dbReference type="Proteomes" id="UP000781710">
    <property type="component" value="Unassembled WGS sequence"/>
</dbReference>
<gene>
    <name evidence="2" type="ORF">CSC78_18200</name>
</gene>
<keyword evidence="1" id="KW-1133">Transmembrane helix</keyword>
<accession>A0ABQ6ZCJ2</accession>
<feature type="transmembrane region" description="Helical" evidence="1">
    <location>
        <begin position="54"/>
        <end position="72"/>
    </location>
</feature>
<keyword evidence="1" id="KW-0812">Transmembrane</keyword>
<comment type="caution">
    <text evidence="2">The sequence shown here is derived from an EMBL/GenBank/DDBJ whole genome shotgun (WGS) entry which is preliminary data.</text>
</comment>
<organism evidence="2 3">
    <name type="scientific">Pseudoxanthomonas japonensis</name>
    <dbReference type="NCBI Taxonomy" id="69284"/>
    <lineage>
        <taxon>Bacteria</taxon>
        <taxon>Pseudomonadati</taxon>
        <taxon>Pseudomonadota</taxon>
        <taxon>Gammaproteobacteria</taxon>
        <taxon>Lysobacterales</taxon>
        <taxon>Lysobacteraceae</taxon>
        <taxon>Pseudoxanthomonas</taxon>
    </lineage>
</organism>
<sequence>MPDSLTRDPAPRDWREAFGAMPLEAPPEGSWQRLAAALPPARATARRARWRRPALALAATAFFAAVIPLMHWRAVQTTPPPLQRAAPVATIATPAPADVPVKPAVDAIPPASAVRADVAPATAARAPASVRSTARAVRDPAPARLDALYTESARLEAVLAHLPDSGTGNVAALAISAELQEQVTHIDLALSQPALPDMARTALWEQRVDTLRQLTGVEATQRWQVALNDDADTAIY</sequence>
<proteinExistence type="predicted"/>